<dbReference type="PANTHER" id="PTHR40370">
    <property type="entry name" value="EXPRESSED PROTEIN"/>
    <property type="match status" value="1"/>
</dbReference>
<dbReference type="AlphaFoldDB" id="A0A9P8Q067"/>
<sequence>MGFQFDTKPHSIDSLPKDTLSFINDANELIESVVDKWTKLKTYSYKLNNGLKEQVTTYGYTDPNTKEYWLSRISIHDNNRYNFQDFLKYIVGYDSINGLDIYKHTEYELNYIHVLSKWNKIPLDSYPEYSSLSNSNLNNNWGSISVEYELGSPLKTRQFNEFIFIVEPGIYDSNVAFIIQLVSNKPVSPDKVAGVYVSIERIKLLDNNEIEWRMATSSDSGGNVPKWLQNSMISKSVAGDVPSFLNWLNQIE</sequence>
<dbReference type="OrthoDB" id="6423603at2759"/>
<name>A0A9P8Q067_9ASCO</name>
<dbReference type="EMBL" id="JAEUBF010000039">
    <property type="protein sequence ID" value="KAH3680815.1"/>
    <property type="molecule type" value="Genomic_DNA"/>
</dbReference>
<dbReference type="InterPro" id="IPR024500">
    <property type="entry name" value="DUF3074"/>
</dbReference>
<accession>A0A9P8Q067</accession>
<dbReference type="PANTHER" id="PTHR40370:SF1">
    <property type="entry name" value="DUF3074 DOMAIN-CONTAINING PROTEIN"/>
    <property type="match status" value="1"/>
</dbReference>
<gene>
    <name evidence="2" type="ORF">WICMUC_000166</name>
</gene>
<reference evidence="2" key="2">
    <citation type="submission" date="2021-01" db="EMBL/GenBank/DDBJ databases">
        <authorList>
            <person name="Schikora-Tamarit M.A."/>
        </authorList>
    </citation>
    <scope>NUCLEOTIDE SEQUENCE</scope>
    <source>
        <strain evidence="2">CBS6341</strain>
    </source>
</reference>
<feature type="domain" description="DUF3074" evidence="1">
    <location>
        <begin position="69"/>
        <end position="248"/>
    </location>
</feature>
<organism evidence="2 3">
    <name type="scientific">Wickerhamomyces mucosus</name>
    <dbReference type="NCBI Taxonomy" id="1378264"/>
    <lineage>
        <taxon>Eukaryota</taxon>
        <taxon>Fungi</taxon>
        <taxon>Dikarya</taxon>
        <taxon>Ascomycota</taxon>
        <taxon>Saccharomycotina</taxon>
        <taxon>Saccharomycetes</taxon>
        <taxon>Phaffomycetales</taxon>
        <taxon>Wickerhamomycetaceae</taxon>
        <taxon>Wickerhamomyces</taxon>
    </lineage>
</organism>
<keyword evidence="3" id="KW-1185">Reference proteome</keyword>
<dbReference type="Proteomes" id="UP000769528">
    <property type="component" value="Unassembled WGS sequence"/>
</dbReference>
<protein>
    <recommendedName>
        <fullName evidence="1">DUF3074 domain-containing protein</fullName>
    </recommendedName>
</protein>
<reference evidence="2" key="1">
    <citation type="journal article" date="2021" name="Open Biol.">
        <title>Shared evolutionary footprints suggest mitochondrial oxidative damage underlies multiple complex I losses in fungi.</title>
        <authorList>
            <person name="Schikora-Tamarit M.A."/>
            <person name="Marcet-Houben M."/>
            <person name="Nosek J."/>
            <person name="Gabaldon T."/>
        </authorList>
    </citation>
    <scope>NUCLEOTIDE SEQUENCE</scope>
    <source>
        <strain evidence="2">CBS6341</strain>
    </source>
</reference>
<dbReference type="Pfam" id="PF11274">
    <property type="entry name" value="DUF3074"/>
    <property type="match status" value="1"/>
</dbReference>
<proteinExistence type="predicted"/>
<comment type="caution">
    <text evidence="2">The sequence shown here is derived from an EMBL/GenBank/DDBJ whole genome shotgun (WGS) entry which is preliminary data.</text>
</comment>
<evidence type="ECO:0000313" key="3">
    <source>
        <dbReference type="Proteomes" id="UP000769528"/>
    </source>
</evidence>
<evidence type="ECO:0000259" key="1">
    <source>
        <dbReference type="Pfam" id="PF11274"/>
    </source>
</evidence>
<dbReference type="SUPFAM" id="SSF55961">
    <property type="entry name" value="Bet v1-like"/>
    <property type="match status" value="1"/>
</dbReference>
<evidence type="ECO:0000313" key="2">
    <source>
        <dbReference type="EMBL" id="KAH3680815.1"/>
    </source>
</evidence>